<accession>A0A180GR23</accession>
<evidence type="ECO:0000313" key="3">
    <source>
        <dbReference type="Proteomes" id="UP000005240"/>
    </source>
</evidence>
<sequence>MENPANDTSDRSGPKPKGIQDLVIQRFGDLGRKYKAKGTYLQETAQAVPTHAADPKEILYDRLDSTLLPLLKDQLIAMLGFLEAAKVQEEQDSSLRRVCEIQAELDNNMTQIISTVHVLAPRFSSSSDRTNDQHLKHLKRYRLWEYRGSIFSAFFRICDVFQVASEYIQPTDLSRRSEEFMHFFHDLPTETHNAVSLIDLAVKRSKRSEMEVIEDFGERAVSQVDHHLINLITLTNPAAPIGFTKIPRLTRQPLINLATSAIPIVRLLHVFFKKLSKQGIMNSQTLPLASFTEMNSDQLEHLCQSDHTIGHDLLQLEDVLCAIDTSFEDRRLDIRPITRTVEQLASHLDAPFRSLLCYVVPLIDDVTTQNYYQGWFATWKTQMNLAICNFVQVAKDIVDPFA</sequence>
<dbReference type="PANTHER" id="PTHR33069:SF3">
    <property type="entry name" value="DYNEIN HEAVY CHAIN TAIL DOMAIN-CONTAINING PROTEIN"/>
    <property type="match status" value="1"/>
</dbReference>
<organism evidence="1">
    <name type="scientific">Puccinia triticina (isolate 1-1 / race 1 (BBBD))</name>
    <name type="common">Brown leaf rust fungus</name>
    <dbReference type="NCBI Taxonomy" id="630390"/>
    <lineage>
        <taxon>Eukaryota</taxon>
        <taxon>Fungi</taxon>
        <taxon>Dikarya</taxon>
        <taxon>Basidiomycota</taxon>
        <taxon>Pucciniomycotina</taxon>
        <taxon>Pucciniomycetes</taxon>
        <taxon>Pucciniales</taxon>
        <taxon>Pucciniaceae</taxon>
        <taxon>Puccinia</taxon>
    </lineage>
</organism>
<reference evidence="1" key="1">
    <citation type="submission" date="2009-11" db="EMBL/GenBank/DDBJ databases">
        <authorList>
            <consortium name="The Broad Institute Genome Sequencing Platform"/>
            <person name="Ward D."/>
            <person name="Feldgarden M."/>
            <person name="Earl A."/>
            <person name="Young S.K."/>
            <person name="Zeng Q."/>
            <person name="Koehrsen M."/>
            <person name="Alvarado L."/>
            <person name="Berlin A."/>
            <person name="Bochicchio J."/>
            <person name="Borenstein D."/>
            <person name="Chapman S.B."/>
            <person name="Chen Z."/>
            <person name="Engels R."/>
            <person name="Freedman E."/>
            <person name="Gellesch M."/>
            <person name="Goldberg J."/>
            <person name="Griggs A."/>
            <person name="Gujja S."/>
            <person name="Heilman E."/>
            <person name="Heiman D."/>
            <person name="Hepburn T."/>
            <person name="Howarth C."/>
            <person name="Jen D."/>
            <person name="Larson L."/>
            <person name="Lewis B."/>
            <person name="Mehta T."/>
            <person name="Park D."/>
            <person name="Pearson M."/>
            <person name="Roberts A."/>
            <person name="Saif S."/>
            <person name="Shea T."/>
            <person name="Shenoy N."/>
            <person name="Sisk P."/>
            <person name="Stolte C."/>
            <person name="Sykes S."/>
            <person name="Thomson T."/>
            <person name="Walk T."/>
            <person name="White J."/>
            <person name="Yandava C."/>
            <person name="Izard J."/>
            <person name="Baranova O.V."/>
            <person name="Blanton J.M."/>
            <person name="Tanner A.C."/>
            <person name="Dewhirst F.E."/>
            <person name="Haas B."/>
            <person name="Nusbaum C."/>
            <person name="Birren B."/>
        </authorList>
    </citation>
    <scope>NUCLEOTIDE SEQUENCE [LARGE SCALE GENOMIC DNA]</scope>
    <source>
        <strain evidence="1">1-1 BBBD Race 1</strain>
    </source>
</reference>
<dbReference type="EMBL" id="ADAS02000030">
    <property type="protein sequence ID" value="OAV95276.1"/>
    <property type="molecule type" value="Genomic_DNA"/>
</dbReference>
<dbReference type="AlphaFoldDB" id="A0A180GR23"/>
<reference evidence="2" key="4">
    <citation type="submission" date="2025-05" db="UniProtKB">
        <authorList>
            <consortium name="EnsemblFungi"/>
        </authorList>
    </citation>
    <scope>IDENTIFICATION</scope>
    <source>
        <strain evidence="2">isolate 1-1 / race 1 (BBBD)</strain>
    </source>
</reference>
<dbReference type="Proteomes" id="UP000005240">
    <property type="component" value="Unassembled WGS sequence"/>
</dbReference>
<dbReference type="PANTHER" id="PTHR33069">
    <property type="entry name" value="CHROMOSOME 7, WHOLE GENOME SHOTGUN SEQUENCE-RELATED"/>
    <property type="match status" value="1"/>
</dbReference>
<keyword evidence="3" id="KW-1185">Reference proteome</keyword>
<gene>
    <name evidence="1" type="ORF">PTTG_26699</name>
</gene>
<evidence type="ECO:0000313" key="2">
    <source>
        <dbReference type="EnsemblFungi" id="PTTG_26699-t43_1-p1"/>
    </source>
</evidence>
<reference evidence="2 3" key="3">
    <citation type="journal article" date="2017" name="G3 (Bethesda)">
        <title>Comparative analysis highlights variable genome content of wheat rusts and divergence of the mating loci.</title>
        <authorList>
            <person name="Cuomo C.A."/>
            <person name="Bakkeren G."/>
            <person name="Khalil H.B."/>
            <person name="Panwar V."/>
            <person name="Joly D."/>
            <person name="Linning R."/>
            <person name="Sakthikumar S."/>
            <person name="Song X."/>
            <person name="Adiconis X."/>
            <person name="Fan L."/>
            <person name="Goldberg J.M."/>
            <person name="Levin J.Z."/>
            <person name="Young S."/>
            <person name="Zeng Q."/>
            <person name="Anikster Y."/>
            <person name="Bruce M."/>
            <person name="Wang M."/>
            <person name="Yin C."/>
            <person name="McCallum B."/>
            <person name="Szabo L.J."/>
            <person name="Hulbert S."/>
            <person name="Chen X."/>
            <person name="Fellers J.P."/>
        </authorList>
    </citation>
    <scope>NUCLEOTIDE SEQUENCE</scope>
    <source>
        <strain evidence="3">Isolate 1-1 / race 1 (BBBD)</strain>
        <strain evidence="2">isolate 1-1 / race 1 (BBBD)</strain>
    </source>
</reference>
<dbReference type="VEuPathDB" id="FungiDB:PTTG_26699"/>
<protein>
    <submittedName>
        <fullName evidence="1 2">Uncharacterized protein</fullName>
    </submittedName>
</protein>
<reference evidence="1" key="2">
    <citation type="submission" date="2016-05" db="EMBL/GenBank/DDBJ databases">
        <title>Comparative analysis highlights variable genome content of wheat rusts and divergence of the mating loci.</title>
        <authorList>
            <person name="Cuomo C.A."/>
            <person name="Bakkeren G."/>
            <person name="Szabo L."/>
            <person name="Khalil H."/>
            <person name="Joly D."/>
            <person name="Goldberg J."/>
            <person name="Young S."/>
            <person name="Zeng Q."/>
            <person name="Fellers J."/>
        </authorList>
    </citation>
    <scope>NUCLEOTIDE SEQUENCE [LARGE SCALE GENOMIC DNA]</scope>
    <source>
        <strain evidence="1">1-1 BBBD Race 1</strain>
    </source>
</reference>
<evidence type="ECO:0000313" key="1">
    <source>
        <dbReference type="EMBL" id="OAV95277.1"/>
    </source>
</evidence>
<dbReference type="EnsemblFungi" id="PTTG_26699-t43_2">
    <property type="protein sequence ID" value="PTTG_26699-t43_2-p1"/>
    <property type="gene ID" value="PTTG_26699"/>
</dbReference>
<name>A0A180GR23_PUCT1</name>
<dbReference type="EnsemblFungi" id="PTTG_26699-t43_1">
    <property type="protein sequence ID" value="PTTG_26699-t43_1-p1"/>
    <property type="gene ID" value="PTTG_26699"/>
</dbReference>
<dbReference type="EMBL" id="ADAS02000030">
    <property type="protein sequence ID" value="OAV95277.1"/>
    <property type="molecule type" value="Genomic_DNA"/>
</dbReference>
<proteinExistence type="predicted"/>